<feature type="transmembrane region" description="Helical" evidence="7">
    <location>
        <begin position="39"/>
        <end position="56"/>
    </location>
</feature>
<keyword evidence="5 7" id="KW-1133">Transmembrane helix</keyword>
<evidence type="ECO:0000256" key="2">
    <source>
        <dbReference type="ARBA" id="ARBA00007977"/>
    </source>
</evidence>
<name>A0AAJ1T1R6_9BACI</name>
<dbReference type="PANTHER" id="PTHR30106:SF2">
    <property type="entry name" value="UPF0324 INNER MEMBRANE PROTEIN YEIH"/>
    <property type="match status" value="1"/>
</dbReference>
<keyword evidence="6 7" id="KW-0472">Membrane</keyword>
<reference evidence="8" key="1">
    <citation type="submission" date="2023-07" db="EMBL/GenBank/DDBJ databases">
        <title>Genomic Encyclopedia of Type Strains, Phase IV (KMG-IV): sequencing the most valuable type-strain genomes for metagenomic binning, comparative biology and taxonomic classification.</title>
        <authorList>
            <person name="Goeker M."/>
        </authorList>
    </citation>
    <scope>NUCLEOTIDE SEQUENCE</scope>
    <source>
        <strain evidence="8">DSM 23947</strain>
    </source>
</reference>
<feature type="transmembrane region" description="Helical" evidence="7">
    <location>
        <begin position="221"/>
        <end position="239"/>
    </location>
</feature>
<protein>
    <submittedName>
        <fullName evidence="8">Integral membrane protein (TIGR00698 family)</fullName>
    </submittedName>
</protein>
<feature type="transmembrane region" description="Helical" evidence="7">
    <location>
        <begin position="12"/>
        <end position="33"/>
    </location>
</feature>
<feature type="transmembrane region" description="Helical" evidence="7">
    <location>
        <begin position="155"/>
        <end position="178"/>
    </location>
</feature>
<gene>
    <name evidence="8" type="ORF">J2S13_002010</name>
</gene>
<dbReference type="InterPro" id="IPR018383">
    <property type="entry name" value="UPF0324_pro"/>
</dbReference>
<evidence type="ECO:0000256" key="4">
    <source>
        <dbReference type="ARBA" id="ARBA00022692"/>
    </source>
</evidence>
<comment type="similarity">
    <text evidence="2">Belongs to the UPF0324 family.</text>
</comment>
<sequence>MEQMKQKLSDRFFWGGVGFTTFIALVGTALSLLPFFGKIGAMACAILLAILYRQLFGYPEKLRTGIEFVGKFILRFAIVLYGFKLNIYLVFNDGLGLLGKGILTIIFSIAVTMLIAKWLKADPMISLLLGIGTGICGAAAIAAASPIIQSKDEDTAISVGMIALIGTIFALGYTAILPHSGLSLVSYGEWSGISLHEIAHVALAGAAGGDDALTMALLAKLSRVLLLIPVCFILVFWMKRRTKKEKIQSKIPFPWFLLGFLLTSFIGTFGMEHGVISEHSIDLISTMGTFLLTMAMTGLGLNVSFQEMKRKALRPLIALLMTSLALSTIWYLLLT</sequence>
<organism evidence="8 9">
    <name type="scientific">Oikeobacillus pervagus</name>
    <dbReference type="NCBI Taxonomy" id="1325931"/>
    <lineage>
        <taxon>Bacteria</taxon>
        <taxon>Bacillati</taxon>
        <taxon>Bacillota</taxon>
        <taxon>Bacilli</taxon>
        <taxon>Bacillales</taxon>
        <taxon>Bacillaceae</taxon>
        <taxon>Oikeobacillus</taxon>
    </lineage>
</organism>
<dbReference type="RefSeq" id="WP_307257589.1">
    <property type="nucleotide sequence ID" value="NZ_JAUSUC010000023.1"/>
</dbReference>
<evidence type="ECO:0000256" key="5">
    <source>
        <dbReference type="ARBA" id="ARBA00022989"/>
    </source>
</evidence>
<comment type="subcellular location">
    <subcellularLocation>
        <location evidence="1">Cell membrane</location>
        <topology evidence="1">Multi-pass membrane protein</topology>
    </subcellularLocation>
</comment>
<dbReference type="AlphaFoldDB" id="A0AAJ1T1R6"/>
<evidence type="ECO:0000256" key="6">
    <source>
        <dbReference type="ARBA" id="ARBA00023136"/>
    </source>
</evidence>
<accession>A0AAJ1T1R6</accession>
<keyword evidence="9" id="KW-1185">Reference proteome</keyword>
<evidence type="ECO:0000256" key="7">
    <source>
        <dbReference type="SAM" id="Phobius"/>
    </source>
</evidence>
<feature type="transmembrane region" description="Helical" evidence="7">
    <location>
        <begin position="251"/>
        <end position="271"/>
    </location>
</feature>
<feature type="transmembrane region" description="Helical" evidence="7">
    <location>
        <begin position="97"/>
        <end position="115"/>
    </location>
</feature>
<feature type="transmembrane region" description="Helical" evidence="7">
    <location>
        <begin position="315"/>
        <end position="333"/>
    </location>
</feature>
<evidence type="ECO:0000313" key="9">
    <source>
        <dbReference type="Proteomes" id="UP001237207"/>
    </source>
</evidence>
<dbReference type="Proteomes" id="UP001237207">
    <property type="component" value="Unassembled WGS sequence"/>
</dbReference>
<dbReference type="GO" id="GO:0005886">
    <property type="term" value="C:plasma membrane"/>
    <property type="evidence" value="ECO:0007669"/>
    <property type="project" value="UniProtKB-SubCell"/>
</dbReference>
<dbReference type="EMBL" id="JAUSUC010000023">
    <property type="protein sequence ID" value="MDQ0215592.1"/>
    <property type="molecule type" value="Genomic_DNA"/>
</dbReference>
<keyword evidence="4 7" id="KW-0812">Transmembrane</keyword>
<feature type="transmembrane region" description="Helical" evidence="7">
    <location>
        <begin position="283"/>
        <end position="303"/>
    </location>
</feature>
<evidence type="ECO:0000256" key="3">
    <source>
        <dbReference type="ARBA" id="ARBA00022475"/>
    </source>
</evidence>
<evidence type="ECO:0000313" key="8">
    <source>
        <dbReference type="EMBL" id="MDQ0215592.1"/>
    </source>
</evidence>
<proteinExistence type="inferred from homology"/>
<comment type="caution">
    <text evidence="8">The sequence shown here is derived from an EMBL/GenBank/DDBJ whole genome shotgun (WGS) entry which is preliminary data.</text>
</comment>
<keyword evidence="3" id="KW-1003">Cell membrane</keyword>
<evidence type="ECO:0000256" key="1">
    <source>
        <dbReference type="ARBA" id="ARBA00004651"/>
    </source>
</evidence>
<dbReference type="PANTHER" id="PTHR30106">
    <property type="entry name" value="INNER MEMBRANE PROTEIN YEIH-RELATED"/>
    <property type="match status" value="1"/>
</dbReference>
<dbReference type="Pfam" id="PF03601">
    <property type="entry name" value="Cons_hypoth698"/>
    <property type="match status" value="1"/>
</dbReference>
<feature type="transmembrane region" description="Helical" evidence="7">
    <location>
        <begin position="127"/>
        <end position="149"/>
    </location>
</feature>